<dbReference type="AlphaFoldDB" id="A0A3L6S4I4"/>
<reference evidence="4" key="1">
    <citation type="journal article" date="2019" name="Nat. Commun.">
        <title>The genome of broomcorn millet.</title>
        <authorList>
            <person name="Zou C."/>
            <person name="Miki D."/>
            <person name="Li D."/>
            <person name="Tang Q."/>
            <person name="Xiao L."/>
            <person name="Rajput S."/>
            <person name="Deng P."/>
            <person name="Jia W."/>
            <person name="Huang R."/>
            <person name="Zhang M."/>
            <person name="Sun Y."/>
            <person name="Hu J."/>
            <person name="Fu X."/>
            <person name="Schnable P.S."/>
            <person name="Li F."/>
            <person name="Zhang H."/>
            <person name="Feng B."/>
            <person name="Zhu X."/>
            <person name="Liu R."/>
            <person name="Schnable J.C."/>
            <person name="Zhu J.-K."/>
            <person name="Zhang H."/>
        </authorList>
    </citation>
    <scope>NUCLEOTIDE SEQUENCE [LARGE SCALE GENOMIC DNA]</scope>
</reference>
<organism evidence="3 4">
    <name type="scientific">Panicum miliaceum</name>
    <name type="common">Proso millet</name>
    <name type="synonym">Broomcorn millet</name>
    <dbReference type="NCBI Taxonomy" id="4540"/>
    <lineage>
        <taxon>Eukaryota</taxon>
        <taxon>Viridiplantae</taxon>
        <taxon>Streptophyta</taxon>
        <taxon>Embryophyta</taxon>
        <taxon>Tracheophyta</taxon>
        <taxon>Spermatophyta</taxon>
        <taxon>Magnoliopsida</taxon>
        <taxon>Liliopsida</taxon>
        <taxon>Poales</taxon>
        <taxon>Poaceae</taxon>
        <taxon>PACMAD clade</taxon>
        <taxon>Panicoideae</taxon>
        <taxon>Panicodae</taxon>
        <taxon>Paniceae</taxon>
        <taxon>Panicinae</taxon>
        <taxon>Panicum</taxon>
        <taxon>Panicum sect. Panicum</taxon>
    </lineage>
</organism>
<accession>A0A3L6S4I4</accession>
<proteinExistence type="predicted"/>
<evidence type="ECO:0000256" key="1">
    <source>
        <dbReference type="PROSITE-ProRule" id="PRU00117"/>
    </source>
</evidence>
<protein>
    <submittedName>
        <fullName evidence="3">Uncharacterized protein</fullName>
    </submittedName>
</protein>
<keyword evidence="4" id="KW-1185">Reference proteome</keyword>
<evidence type="ECO:0000313" key="3">
    <source>
        <dbReference type="EMBL" id="RLN15544.1"/>
    </source>
</evidence>
<gene>
    <name evidence="3" type="ORF">C2845_PM02G18860</name>
</gene>
<dbReference type="Proteomes" id="UP000275267">
    <property type="component" value="Unassembled WGS sequence"/>
</dbReference>
<dbReference type="GO" id="GO:0003723">
    <property type="term" value="F:RNA binding"/>
    <property type="evidence" value="ECO:0007669"/>
    <property type="project" value="UniProtKB-UniRule"/>
</dbReference>
<keyword evidence="2" id="KW-0732">Signal</keyword>
<feature type="signal peptide" evidence="2">
    <location>
        <begin position="1"/>
        <end position="30"/>
    </location>
</feature>
<feature type="chain" id="PRO_5018300338" evidence="2">
    <location>
        <begin position="31"/>
        <end position="97"/>
    </location>
</feature>
<dbReference type="EMBL" id="PQIB02000005">
    <property type="protein sequence ID" value="RLN15544.1"/>
    <property type="molecule type" value="Genomic_DNA"/>
</dbReference>
<dbReference type="OrthoDB" id="5204190at2759"/>
<keyword evidence="1" id="KW-0694">RNA-binding</keyword>
<evidence type="ECO:0000313" key="4">
    <source>
        <dbReference type="Proteomes" id="UP000275267"/>
    </source>
</evidence>
<dbReference type="PROSITE" id="PS50084">
    <property type="entry name" value="KH_TYPE_1"/>
    <property type="match status" value="1"/>
</dbReference>
<sequence length="97" mass="10845">MGNDGGDGGGRTGGCTHLLVLGWWPIRAMGFYPAVIFREQCTSVLLVRWILGYKQKYRNAEWKGLDVFNSVIIGKSGETIMYLQFQSGAKIEVTRDN</sequence>
<comment type="caution">
    <text evidence="3">The sequence shown here is derived from an EMBL/GenBank/DDBJ whole genome shotgun (WGS) entry which is preliminary data.</text>
</comment>
<name>A0A3L6S4I4_PANMI</name>
<evidence type="ECO:0000256" key="2">
    <source>
        <dbReference type="SAM" id="SignalP"/>
    </source>
</evidence>